<keyword evidence="1" id="KW-0808">Transferase</keyword>
<accession>A0A1H5RMP4</accession>
<reference evidence="1 2" key="1">
    <citation type="submission" date="2016-10" db="EMBL/GenBank/DDBJ databases">
        <authorList>
            <person name="de Groot N.N."/>
        </authorList>
    </citation>
    <scope>NUCLEOTIDE SEQUENCE [LARGE SCALE GENOMIC DNA]</scope>
    <source>
        <strain evidence="1 2">DSM 23413</strain>
    </source>
</reference>
<sequence>MILSPGRGYVFIHIPKTGGTSLALALEARAMKDDIMLGDTPKSRKRRRRLRGARARGRLWKHSTLSDIEGLVPDAVLDGLFAFTLVRNPWDRAVSYYHWLRGQEFDHPAVGLAKALDFAAFLSHPQIRAAFRAMPAGAYMRRSDGREQCAAFIRIEHFDEDAAPLFRHLGFALTLGRANASDRGRDWRDYYDERTAAIVAEDCAEDIARFGYRFG</sequence>
<dbReference type="InterPro" id="IPR027417">
    <property type="entry name" value="P-loop_NTPase"/>
</dbReference>
<name>A0A1H5RMP4_9RHOB</name>
<proteinExistence type="predicted"/>
<organism evidence="1 2">
    <name type="scientific">Jhaorihella thermophila</name>
    <dbReference type="NCBI Taxonomy" id="488547"/>
    <lineage>
        <taxon>Bacteria</taxon>
        <taxon>Pseudomonadati</taxon>
        <taxon>Pseudomonadota</taxon>
        <taxon>Alphaproteobacteria</taxon>
        <taxon>Rhodobacterales</taxon>
        <taxon>Paracoccaceae</taxon>
        <taxon>Jhaorihella</taxon>
    </lineage>
</organism>
<dbReference type="AlphaFoldDB" id="A0A1H5RMP4"/>
<dbReference type="InterPro" id="IPR005331">
    <property type="entry name" value="Sulfotransferase"/>
</dbReference>
<dbReference type="Pfam" id="PF03567">
    <property type="entry name" value="Sulfotransfer_2"/>
    <property type="match status" value="1"/>
</dbReference>
<evidence type="ECO:0000313" key="2">
    <source>
        <dbReference type="Proteomes" id="UP000236742"/>
    </source>
</evidence>
<dbReference type="EMBL" id="FNVD01000001">
    <property type="protein sequence ID" value="SEF39595.1"/>
    <property type="molecule type" value="Genomic_DNA"/>
</dbReference>
<dbReference type="GO" id="GO:0008146">
    <property type="term" value="F:sulfotransferase activity"/>
    <property type="evidence" value="ECO:0007669"/>
    <property type="project" value="InterPro"/>
</dbReference>
<dbReference type="RefSeq" id="WP_104006633.1">
    <property type="nucleotide sequence ID" value="NZ_FNVD01000001.1"/>
</dbReference>
<gene>
    <name evidence="1" type="ORF">SAMN05421751_10144</name>
</gene>
<dbReference type="GO" id="GO:0016020">
    <property type="term" value="C:membrane"/>
    <property type="evidence" value="ECO:0007669"/>
    <property type="project" value="InterPro"/>
</dbReference>
<evidence type="ECO:0000313" key="1">
    <source>
        <dbReference type="EMBL" id="SEF39595.1"/>
    </source>
</evidence>
<dbReference type="Proteomes" id="UP000236742">
    <property type="component" value="Unassembled WGS sequence"/>
</dbReference>
<dbReference type="Gene3D" id="3.40.50.300">
    <property type="entry name" value="P-loop containing nucleotide triphosphate hydrolases"/>
    <property type="match status" value="1"/>
</dbReference>
<dbReference type="SUPFAM" id="SSF52540">
    <property type="entry name" value="P-loop containing nucleoside triphosphate hydrolases"/>
    <property type="match status" value="1"/>
</dbReference>
<dbReference type="OrthoDB" id="288532at2"/>
<protein>
    <submittedName>
        <fullName evidence="1">Sulfotransferase family protein</fullName>
    </submittedName>
</protein>
<keyword evidence="2" id="KW-1185">Reference proteome</keyword>